<dbReference type="InterPro" id="IPR012338">
    <property type="entry name" value="Beta-lactam/transpept-like"/>
</dbReference>
<dbReference type="SUPFAM" id="SSF53955">
    <property type="entry name" value="Lysozyme-like"/>
    <property type="match status" value="1"/>
</dbReference>
<evidence type="ECO:0000256" key="10">
    <source>
        <dbReference type="ARBA" id="ARBA00022801"/>
    </source>
</evidence>
<evidence type="ECO:0000256" key="14">
    <source>
        <dbReference type="ARBA" id="ARBA00023268"/>
    </source>
</evidence>
<name>A0A1T5E9W3_9FLAO</name>
<evidence type="ECO:0000256" key="7">
    <source>
        <dbReference type="ARBA" id="ARBA00022670"/>
    </source>
</evidence>
<evidence type="ECO:0000256" key="8">
    <source>
        <dbReference type="ARBA" id="ARBA00022676"/>
    </source>
</evidence>
<dbReference type="OrthoDB" id="9766909at2"/>
<dbReference type="GO" id="GO:0006508">
    <property type="term" value="P:proteolysis"/>
    <property type="evidence" value="ECO:0007669"/>
    <property type="project" value="UniProtKB-KW"/>
</dbReference>
<dbReference type="Gene3D" id="1.10.3810.10">
    <property type="entry name" value="Biosynthetic peptidoglycan transglycosylase-like"/>
    <property type="match status" value="1"/>
</dbReference>
<organism evidence="22 23">
    <name type="scientific">Soonwooa buanensis</name>
    <dbReference type="NCBI Taxonomy" id="619805"/>
    <lineage>
        <taxon>Bacteria</taxon>
        <taxon>Pseudomonadati</taxon>
        <taxon>Bacteroidota</taxon>
        <taxon>Flavobacteriia</taxon>
        <taxon>Flavobacteriales</taxon>
        <taxon>Weeksellaceae</taxon>
        <taxon>Chryseobacterium group</taxon>
        <taxon>Soonwooa</taxon>
    </lineage>
</organism>
<evidence type="ECO:0000256" key="4">
    <source>
        <dbReference type="ARBA" id="ARBA00007739"/>
    </source>
</evidence>
<evidence type="ECO:0000256" key="15">
    <source>
        <dbReference type="ARBA" id="ARBA00023316"/>
    </source>
</evidence>
<evidence type="ECO:0000256" key="19">
    <source>
        <dbReference type="SAM" id="Phobius"/>
    </source>
</evidence>
<proteinExistence type="inferred from homology"/>
<keyword evidence="7" id="KW-0645">Protease</keyword>
<keyword evidence="9" id="KW-0808">Transferase</keyword>
<keyword evidence="10" id="KW-0378">Hydrolase</keyword>
<keyword evidence="13 19" id="KW-0472">Membrane</keyword>
<dbReference type="InterPro" id="IPR036950">
    <property type="entry name" value="PBP_transglycosylase"/>
</dbReference>
<dbReference type="GO" id="GO:0008360">
    <property type="term" value="P:regulation of cell shape"/>
    <property type="evidence" value="ECO:0007669"/>
    <property type="project" value="UniProtKB-KW"/>
</dbReference>
<feature type="region of interest" description="Disordered" evidence="18">
    <location>
        <begin position="1"/>
        <end position="23"/>
    </location>
</feature>
<comment type="pathway">
    <text evidence="2">Cell wall biogenesis; peptidoglycan biosynthesis.</text>
</comment>
<dbReference type="InterPro" id="IPR001264">
    <property type="entry name" value="Glyco_trans_51"/>
</dbReference>
<dbReference type="PANTHER" id="PTHR32282:SF11">
    <property type="entry name" value="PENICILLIN-BINDING PROTEIN 1B"/>
    <property type="match status" value="1"/>
</dbReference>
<evidence type="ECO:0000256" key="6">
    <source>
        <dbReference type="ARBA" id="ARBA00022645"/>
    </source>
</evidence>
<evidence type="ECO:0000256" key="2">
    <source>
        <dbReference type="ARBA" id="ARBA00004752"/>
    </source>
</evidence>
<feature type="domain" description="Penicillin-binding protein transpeptidase" evidence="20">
    <location>
        <begin position="441"/>
        <end position="672"/>
    </location>
</feature>
<dbReference type="InterPro" id="IPR023346">
    <property type="entry name" value="Lysozyme-like_dom_sf"/>
</dbReference>
<dbReference type="GO" id="GO:0071555">
    <property type="term" value="P:cell wall organization"/>
    <property type="evidence" value="ECO:0007669"/>
    <property type="project" value="UniProtKB-KW"/>
</dbReference>
<keyword evidence="19" id="KW-0812">Transmembrane</keyword>
<keyword evidence="14" id="KW-0511">Multifunctional enzyme</keyword>
<evidence type="ECO:0000313" key="23">
    <source>
        <dbReference type="Proteomes" id="UP000191112"/>
    </source>
</evidence>
<reference evidence="22 23" key="1">
    <citation type="submission" date="2017-02" db="EMBL/GenBank/DDBJ databases">
        <authorList>
            <person name="Peterson S.W."/>
        </authorList>
    </citation>
    <scope>NUCLEOTIDE SEQUENCE [LARGE SCALE GENOMIC DNA]</scope>
    <source>
        <strain evidence="22 23">DSM 22323</strain>
    </source>
</reference>
<accession>A0A1T5E9W3</accession>
<dbReference type="PANTHER" id="PTHR32282">
    <property type="entry name" value="BINDING PROTEIN TRANSPEPTIDASE, PUTATIVE-RELATED"/>
    <property type="match status" value="1"/>
</dbReference>
<feature type="region of interest" description="Disordered" evidence="18">
    <location>
        <begin position="743"/>
        <end position="790"/>
    </location>
</feature>
<dbReference type="InterPro" id="IPR001460">
    <property type="entry name" value="PCN-bd_Tpept"/>
</dbReference>
<dbReference type="GO" id="GO:0030288">
    <property type="term" value="C:outer membrane-bounded periplasmic space"/>
    <property type="evidence" value="ECO:0007669"/>
    <property type="project" value="TreeGrafter"/>
</dbReference>
<evidence type="ECO:0000256" key="18">
    <source>
        <dbReference type="SAM" id="MobiDB-lite"/>
    </source>
</evidence>
<evidence type="ECO:0000256" key="9">
    <source>
        <dbReference type="ARBA" id="ARBA00022679"/>
    </source>
</evidence>
<evidence type="ECO:0000256" key="12">
    <source>
        <dbReference type="ARBA" id="ARBA00022984"/>
    </source>
</evidence>
<keyword evidence="6" id="KW-0121">Carboxypeptidase</keyword>
<evidence type="ECO:0000256" key="13">
    <source>
        <dbReference type="ARBA" id="ARBA00023136"/>
    </source>
</evidence>
<dbReference type="SUPFAM" id="SSF56601">
    <property type="entry name" value="beta-lactamase/transpeptidase-like"/>
    <property type="match status" value="1"/>
</dbReference>
<dbReference type="RefSeq" id="WP_079666474.1">
    <property type="nucleotide sequence ID" value="NZ_FUYZ01000003.1"/>
</dbReference>
<evidence type="ECO:0000256" key="11">
    <source>
        <dbReference type="ARBA" id="ARBA00022960"/>
    </source>
</evidence>
<protein>
    <submittedName>
        <fullName evidence="22">Penicillin-binding protein 1A</fullName>
    </submittedName>
</protein>
<dbReference type="Gene3D" id="3.40.710.10">
    <property type="entry name" value="DD-peptidase/beta-lactamase superfamily"/>
    <property type="match status" value="2"/>
</dbReference>
<dbReference type="EMBL" id="FUYZ01000003">
    <property type="protein sequence ID" value="SKB80515.1"/>
    <property type="molecule type" value="Genomic_DNA"/>
</dbReference>
<sequence>MEDNKKSKPASGFPLPPKKKKTSSGTKRWIKFIWLGLIAVILGISGLFFAVSQGFVGDMPDVKDLDNPDIYVASEIYSSDNQLLGKFEKEKTIPVTYKQLPPYLVYALQAKEDERFKEHSGIDLKSIARAVYFGGDRGGGSTISQQLAKLLFTGQASQNKFQRAFQKLKEWCVAVSLEKRYTKEEIITLYFNKMDFLFNAKGIELASKVYFNKSASQLTLPESATFVAMLEAPRRNNPYRNPERSKNRRDVVLKQMLDTGYIDQSTYEQAIATPITVTFSPIEKVEEDYSAYYKFYLRKEIQQYLTEYEKQTGKELNLYKNGLKIYVTLDSKMQKYAEEAIKEHLTSLQKNFDNEMKYNSNRPYYNLNKKQIEALMMSAVRRTGRYKQMKAEGMPEDSIMMDFKTPTKMTRFTWNGEEEIEMSPWDSIRYHKQIAQAGLMSMDPQTGDIKAWVGGINWQHFQYDHVKQGKRQVGSTFKPFVYATAIMHLGMTPCSQVSNATYSKGNWSVPGNGAMLTLKDAIAHSKNPVAIRLAEMVGTKNVIQTARDLGVTDPIDTSLPMALGTSDITIYEMLGAYSTFANFGNYTKPEMIWRIEDANGRVIKEVKPIVKEVMNEMYAYTMIDLMKGVTEFGTASGELKRRGVQAAEIAGKTGTTQKNSDGWFMGIAPKLATGVWVGWEDRATHFRSTGEGQGAKMALPIWAIYMKKVYADKTLNISPEDKFIKPSDWTGSCSDLSGLRGGYGDEGGLRTMDEIKNPTPPPTNHNNSGPKKEENINEKVNTTDDIDFNK</sequence>
<evidence type="ECO:0000313" key="22">
    <source>
        <dbReference type="EMBL" id="SKB80515.1"/>
    </source>
</evidence>
<evidence type="ECO:0000256" key="16">
    <source>
        <dbReference type="ARBA" id="ARBA00034000"/>
    </source>
</evidence>
<keyword evidence="19" id="KW-1133">Transmembrane helix</keyword>
<dbReference type="GO" id="GO:0008955">
    <property type="term" value="F:peptidoglycan glycosyltransferase activity"/>
    <property type="evidence" value="ECO:0007669"/>
    <property type="project" value="UniProtKB-EC"/>
</dbReference>
<comment type="catalytic activity">
    <reaction evidence="16">
        <text>Preferential cleavage: (Ac)2-L-Lys-D-Ala-|-D-Ala. Also transpeptidation of peptidyl-alanyl moieties that are N-acyl substituents of D-alanine.</text>
        <dbReference type="EC" id="3.4.16.4"/>
    </reaction>
</comment>
<dbReference type="Pfam" id="PF00905">
    <property type="entry name" value="Transpeptidase"/>
    <property type="match status" value="1"/>
</dbReference>
<gene>
    <name evidence="22" type="ORF">SAMN05660477_01206</name>
</gene>
<evidence type="ECO:0000256" key="17">
    <source>
        <dbReference type="ARBA" id="ARBA00049902"/>
    </source>
</evidence>
<dbReference type="InterPro" id="IPR050396">
    <property type="entry name" value="Glycosyltr_51/Transpeptidase"/>
</dbReference>
<dbReference type="STRING" id="619805.SAMN05660477_01206"/>
<feature type="transmembrane region" description="Helical" evidence="19">
    <location>
        <begin position="29"/>
        <end position="51"/>
    </location>
</feature>
<feature type="compositionally biased region" description="Basic and acidic residues" evidence="18">
    <location>
        <begin position="747"/>
        <end position="756"/>
    </location>
</feature>
<dbReference type="Pfam" id="PF00912">
    <property type="entry name" value="Transgly"/>
    <property type="match status" value="1"/>
</dbReference>
<comment type="similarity">
    <text evidence="4">In the N-terminal section; belongs to the glycosyltransferase 51 family.</text>
</comment>
<dbReference type="AlphaFoldDB" id="A0A1T5E9W3"/>
<evidence type="ECO:0000256" key="3">
    <source>
        <dbReference type="ARBA" id="ARBA00007090"/>
    </source>
</evidence>
<keyword evidence="15" id="KW-0961">Cell wall biogenesis/degradation</keyword>
<keyword evidence="5" id="KW-1003">Cell membrane</keyword>
<evidence type="ECO:0000259" key="21">
    <source>
        <dbReference type="Pfam" id="PF00912"/>
    </source>
</evidence>
<evidence type="ECO:0000256" key="1">
    <source>
        <dbReference type="ARBA" id="ARBA00004236"/>
    </source>
</evidence>
<comment type="catalytic activity">
    <reaction evidence="17">
        <text>[GlcNAc-(1-&gt;4)-Mur2Ac(oyl-L-Ala-gamma-D-Glu-L-Lys-D-Ala-D-Ala)](n)-di-trans,octa-cis-undecaprenyl diphosphate + beta-D-GlcNAc-(1-&gt;4)-Mur2Ac(oyl-L-Ala-gamma-D-Glu-L-Lys-D-Ala-D-Ala)-di-trans,octa-cis-undecaprenyl diphosphate = [GlcNAc-(1-&gt;4)-Mur2Ac(oyl-L-Ala-gamma-D-Glu-L-Lys-D-Ala-D-Ala)](n+1)-di-trans,octa-cis-undecaprenyl diphosphate + di-trans,octa-cis-undecaprenyl diphosphate + H(+)</text>
        <dbReference type="Rhea" id="RHEA:23708"/>
        <dbReference type="Rhea" id="RHEA-COMP:9602"/>
        <dbReference type="Rhea" id="RHEA-COMP:9603"/>
        <dbReference type="ChEBI" id="CHEBI:15378"/>
        <dbReference type="ChEBI" id="CHEBI:58405"/>
        <dbReference type="ChEBI" id="CHEBI:60033"/>
        <dbReference type="ChEBI" id="CHEBI:78435"/>
        <dbReference type="EC" id="2.4.99.28"/>
    </reaction>
</comment>
<keyword evidence="11" id="KW-0133">Cell shape</keyword>
<evidence type="ECO:0000259" key="20">
    <source>
        <dbReference type="Pfam" id="PF00905"/>
    </source>
</evidence>
<keyword evidence="8" id="KW-0328">Glycosyltransferase</keyword>
<dbReference type="GO" id="GO:0008658">
    <property type="term" value="F:penicillin binding"/>
    <property type="evidence" value="ECO:0007669"/>
    <property type="project" value="InterPro"/>
</dbReference>
<keyword evidence="12" id="KW-0573">Peptidoglycan synthesis</keyword>
<dbReference type="Proteomes" id="UP000191112">
    <property type="component" value="Unassembled WGS sequence"/>
</dbReference>
<comment type="subcellular location">
    <subcellularLocation>
        <location evidence="1">Cell membrane</location>
    </subcellularLocation>
</comment>
<dbReference type="GO" id="GO:0009252">
    <property type="term" value="P:peptidoglycan biosynthetic process"/>
    <property type="evidence" value="ECO:0007669"/>
    <property type="project" value="UniProtKB-KW"/>
</dbReference>
<dbReference type="GO" id="GO:0009002">
    <property type="term" value="F:serine-type D-Ala-D-Ala carboxypeptidase activity"/>
    <property type="evidence" value="ECO:0007669"/>
    <property type="project" value="UniProtKB-EC"/>
</dbReference>
<feature type="domain" description="Glycosyl transferase family 51" evidence="21">
    <location>
        <begin position="81"/>
        <end position="256"/>
    </location>
</feature>
<keyword evidence="23" id="KW-1185">Reference proteome</keyword>
<dbReference type="GO" id="GO:0005886">
    <property type="term" value="C:plasma membrane"/>
    <property type="evidence" value="ECO:0007669"/>
    <property type="project" value="UniProtKB-SubCell"/>
</dbReference>
<comment type="similarity">
    <text evidence="3">In the C-terminal section; belongs to the transpeptidase family.</text>
</comment>
<evidence type="ECO:0000256" key="5">
    <source>
        <dbReference type="ARBA" id="ARBA00022475"/>
    </source>
</evidence>